<feature type="region of interest" description="Disordered" evidence="1">
    <location>
        <begin position="329"/>
        <end position="398"/>
    </location>
</feature>
<protein>
    <recommendedName>
        <fullName evidence="5">Transmembrane protein</fullName>
    </recommendedName>
</protein>
<evidence type="ECO:0008006" key="5">
    <source>
        <dbReference type="Google" id="ProtNLM"/>
    </source>
</evidence>
<gene>
    <name evidence="3" type="ORF">DL762_007053</name>
</gene>
<feature type="region of interest" description="Disordered" evidence="1">
    <location>
        <begin position="164"/>
        <end position="196"/>
    </location>
</feature>
<feature type="region of interest" description="Disordered" evidence="1">
    <location>
        <begin position="226"/>
        <end position="249"/>
    </location>
</feature>
<feature type="transmembrane region" description="Helical" evidence="2">
    <location>
        <begin position="44"/>
        <end position="67"/>
    </location>
</feature>
<sequence>MANVEPFYIGTATSIALVDYTHEAMVTAMPANYERGDQVVIEKVSLMVFVPLLGMALIVILVLAICYRRLDNRHKKLKQRHAFTHWSNLDPEQAIHKALILEAAGLQSRVEMLQATTDQAVTTGLEALKKLEDAATGTMSRFANNEQGKRIDESIEVTALPSDASPLRHAPRTMVPGPSGPRPMPATEVRRSKEAKGIPRSTTLTTLPKLRARSKFARKFPRGWGGLSKMAKQSAPSTIPEESAEGGSSCATIANSEKSTNTDVDVAVEQGEVEGRPQLPQSESVISFPRKNRWSTIRPETALRSHPVLSGQAPLDREEEIKRAIRAGEAKARERAEAKAREKEESKAKRQRVISRLPRLPTLPSTPSVNAMKPAPLNVTKRHSYKEPPVSPDPRFGQGVVRRSTVATEKRRFSTLPRVDTGDRSGNPTPLRSVRADAPAAYEAAAEAPIRRRPSGVDPSSPRRRGGIFNFELPPVVPKAGATTADATANATGSTTAAATVRSVNMFKEGMAKNQDKPRFRGPGLPPAGPDLQQLFAEGLRLAESPSPKKDQQEQKLPASETTMTDLSTSSSSSSFPMSPSDLSFMDRVLPPSQQRLTTLVTDAPLGDPGPSAGPDSHNAGHRTRRLAASYPSSNILPLPASGTRVSSVYSQQDEHEHEEAEKEGKRLEELETPSGPRGAGVVEIYDPVLEAACELPEVYDPEALF</sequence>
<evidence type="ECO:0000313" key="4">
    <source>
        <dbReference type="Proteomes" id="UP000294003"/>
    </source>
</evidence>
<feature type="compositionally biased region" description="Low complexity" evidence="1">
    <location>
        <begin position="562"/>
        <end position="584"/>
    </location>
</feature>
<keyword evidence="2" id="KW-0472">Membrane</keyword>
<accession>A0ABY0H3G1</accession>
<evidence type="ECO:0000313" key="3">
    <source>
        <dbReference type="EMBL" id="RYO81562.1"/>
    </source>
</evidence>
<feature type="compositionally biased region" description="Basic and acidic residues" evidence="1">
    <location>
        <begin position="329"/>
        <end position="348"/>
    </location>
</feature>
<feature type="region of interest" description="Disordered" evidence="1">
    <location>
        <begin position="513"/>
        <end position="587"/>
    </location>
</feature>
<feature type="region of interest" description="Disordered" evidence="1">
    <location>
        <begin position="601"/>
        <end position="681"/>
    </location>
</feature>
<reference evidence="3 4" key="1">
    <citation type="submission" date="2018-06" db="EMBL/GenBank/DDBJ databases">
        <title>Complete Genomes of Monosporascus.</title>
        <authorList>
            <person name="Robinson A.J."/>
            <person name="Natvig D.O."/>
        </authorList>
    </citation>
    <scope>NUCLEOTIDE SEQUENCE [LARGE SCALE GENOMIC DNA]</scope>
    <source>
        <strain evidence="3 4">CBS 609.92</strain>
    </source>
</reference>
<feature type="compositionally biased region" description="Low complexity" evidence="1">
    <location>
        <begin position="436"/>
        <end position="448"/>
    </location>
</feature>
<evidence type="ECO:0000256" key="1">
    <source>
        <dbReference type="SAM" id="MobiDB-lite"/>
    </source>
</evidence>
<proteinExistence type="predicted"/>
<comment type="caution">
    <text evidence="3">The sequence shown here is derived from an EMBL/GenBank/DDBJ whole genome shotgun (WGS) entry which is preliminary data.</text>
</comment>
<evidence type="ECO:0000256" key="2">
    <source>
        <dbReference type="SAM" id="Phobius"/>
    </source>
</evidence>
<keyword evidence="2" id="KW-0812">Transmembrane</keyword>
<keyword evidence="4" id="KW-1185">Reference proteome</keyword>
<dbReference type="Proteomes" id="UP000294003">
    <property type="component" value="Unassembled WGS sequence"/>
</dbReference>
<feature type="compositionally biased region" description="Basic and acidic residues" evidence="1">
    <location>
        <begin position="653"/>
        <end position="670"/>
    </location>
</feature>
<feature type="compositionally biased region" description="Low complexity" evidence="1">
    <location>
        <begin position="355"/>
        <end position="368"/>
    </location>
</feature>
<name>A0ABY0H3G1_9PEZI</name>
<dbReference type="EMBL" id="QJNS01000248">
    <property type="protein sequence ID" value="RYO81562.1"/>
    <property type="molecule type" value="Genomic_DNA"/>
</dbReference>
<organism evidence="3 4">
    <name type="scientific">Monosporascus cannonballus</name>
    <dbReference type="NCBI Taxonomy" id="155416"/>
    <lineage>
        <taxon>Eukaryota</taxon>
        <taxon>Fungi</taxon>
        <taxon>Dikarya</taxon>
        <taxon>Ascomycota</taxon>
        <taxon>Pezizomycotina</taxon>
        <taxon>Sordariomycetes</taxon>
        <taxon>Xylariomycetidae</taxon>
        <taxon>Xylariales</taxon>
        <taxon>Xylariales incertae sedis</taxon>
        <taxon>Monosporascus</taxon>
    </lineage>
</organism>
<feature type="region of interest" description="Disordered" evidence="1">
    <location>
        <begin position="417"/>
        <end position="472"/>
    </location>
</feature>
<keyword evidence="2" id="KW-1133">Transmembrane helix</keyword>